<sequence>MIEENELLQNTVDNLRERTLVLEKQCHEKDLQMALLSVETCSLREENERMRAMADVREPSEQLQSAIRDRDEAIAK</sequence>
<dbReference type="Proteomes" id="UP001476798">
    <property type="component" value="Unassembled WGS sequence"/>
</dbReference>
<name>A0ABV0N6X3_9TELE</name>
<protein>
    <submittedName>
        <fullName evidence="2">Uncharacterized protein</fullName>
    </submittedName>
</protein>
<evidence type="ECO:0000313" key="2">
    <source>
        <dbReference type="EMBL" id="MEQ2167132.1"/>
    </source>
</evidence>
<gene>
    <name evidence="2" type="ORF">GOODEAATRI_000976</name>
</gene>
<dbReference type="EMBL" id="JAHRIO010030014">
    <property type="protein sequence ID" value="MEQ2167132.1"/>
    <property type="molecule type" value="Genomic_DNA"/>
</dbReference>
<evidence type="ECO:0000313" key="3">
    <source>
        <dbReference type="Proteomes" id="UP001476798"/>
    </source>
</evidence>
<organism evidence="2 3">
    <name type="scientific">Goodea atripinnis</name>
    <dbReference type="NCBI Taxonomy" id="208336"/>
    <lineage>
        <taxon>Eukaryota</taxon>
        <taxon>Metazoa</taxon>
        <taxon>Chordata</taxon>
        <taxon>Craniata</taxon>
        <taxon>Vertebrata</taxon>
        <taxon>Euteleostomi</taxon>
        <taxon>Actinopterygii</taxon>
        <taxon>Neopterygii</taxon>
        <taxon>Teleostei</taxon>
        <taxon>Neoteleostei</taxon>
        <taxon>Acanthomorphata</taxon>
        <taxon>Ovalentaria</taxon>
        <taxon>Atherinomorphae</taxon>
        <taxon>Cyprinodontiformes</taxon>
        <taxon>Goodeidae</taxon>
        <taxon>Goodea</taxon>
    </lineage>
</organism>
<accession>A0ABV0N6X3</accession>
<reference evidence="2 3" key="1">
    <citation type="submission" date="2021-06" db="EMBL/GenBank/DDBJ databases">
        <authorList>
            <person name="Palmer J.M."/>
        </authorList>
    </citation>
    <scope>NUCLEOTIDE SEQUENCE [LARGE SCALE GENOMIC DNA]</scope>
    <source>
        <strain evidence="2 3">GA_2019</strain>
        <tissue evidence="2">Muscle</tissue>
    </source>
</reference>
<feature type="region of interest" description="Disordered" evidence="1">
    <location>
        <begin position="55"/>
        <end position="76"/>
    </location>
</feature>
<feature type="compositionally biased region" description="Basic and acidic residues" evidence="1">
    <location>
        <begin position="67"/>
        <end position="76"/>
    </location>
</feature>
<keyword evidence="3" id="KW-1185">Reference proteome</keyword>
<evidence type="ECO:0000256" key="1">
    <source>
        <dbReference type="SAM" id="MobiDB-lite"/>
    </source>
</evidence>
<comment type="caution">
    <text evidence="2">The sequence shown here is derived from an EMBL/GenBank/DDBJ whole genome shotgun (WGS) entry which is preliminary data.</text>
</comment>
<proteinExistence type="predicted"/>